<dbReference type="PANTHER" id="PTHR10050:SF46">
    <property type="entry name" value="PROTEIN O-MANNOSYL-TRANSFERASE 2"/>
    <property type="match status" value="1"/>
</dbReference>
<proteinExistence type="inferred from homology"/>
<evidence type="ECO:0000256" key="1">
    <source>
        <dbReference type="ARBA" id="ARBA00004127"/>
    </source>
</evidence>
<accession>A0ABQ4GA56</accession>
<dbReference type="InterPro" id="IPR032421">
    <property type="entry name" value="PMT_4TMC"/>
</dbReference>
<dbReference type="Pfam" id="PF02366">
    <property type="entry name" value="PMT"/>
    <property type="match status" value="1"/>
</dbReference>
<comment type="function">
    <text evidence="10">Protein O-mannosyltransferase that catalyzes the transfer of a single mannose residue from a polyprenol phospho-mannosyl lipidic donor to the hydroxyl group of selected serine and threonine residues in acceptor proteins.</text>
</comment>
<feature type="transmembrane region" description="Helical" evidence="10">
    <location>
        <begin position="51"/>
        <end position="70"/>
    </location>
</feature>
<keyword evidence="5 10" id="KW-0808">Transferase</keyword>
<evidence type="ECO:0000256" key="11">
    <source>
        <dbReference type="SAM" id="MobiDB-lite"/>
    </source>
</evidence>
<dbReference type="Pfam" id="PF16192">
    <property type="entry name" value="PMT_4TMC"/>
    <property type="match status" value="1"/>
</dbReference>
<dbReference type="Proteomes" id="UP000603904">
    <property type="component" value="Unassembled WGS sequence"/>
</dbReference>
<keyword evidence="4 10" id="KW-0328">Glycosyltransferase</keyword>
<feature type="region of interest" description="Disordered" evidence="11">
    <location>
        <begin position="21"/>
        <end position="40"/>
    </location>
</feature>
<feature type="transmembrane region" description="Helical" evidence="10">
    <location>
        <begin position="152"/>
        <end position="169"/>
    </location>
</feature>
<keyword evidence="15" id="KW-1185">Reference proteome</keyword>
<dbReference type="EC" id="2.4.1.-" evidence="10"/>
<feature type="transmembrane region" description="Helical" evidence="10">
    <location>
        <begin position="181"/>
        <end position="199"/>
    </location>
</feature>
<feature type="domain" description="ArnT-like N-terminal" evidence="12">
    <location>
        <begin position="133"/>
        <end position="288"/>
    </location>
</feature>
<evidence type="ECO:0000259" key="13">
    <source>
        <dbReference type="Pfam" id="PF16192"/>
    </source>
</evidence>
<comment type="pathway">
    <text evidence="2 10">Protein modification; protein glycosylation.</text>
</comment>
<evidence type="ECO:0000313" key="15">
    <source>
        <dbReference type="Proteomes" id="UP000603904"/>
    </source>
</evidence>
<keyword evidence="10" id="KW-1003">Cell membrane</keyword>
<evidence type="ECO:0000259" key="12">
    <source>
        <dbReference type="Pfam" id="PF02366"/>
    </source>
</evidence>
<comment type="similarity">
    <text evidence="3 10">Belongs to the glycosyltransferase 39 family.</text>
</comment>
<evidence type="ECO:0000256" key="2">
    <source>
        <dbReference type="ARBA" id="ARBA00004922"/>
    </source>
</evidence>
<dbReference type="InterPro" id="IPR003342">
    <property type="entry name" value="ArnT-like_N"/>
</dbReference>
<organism evidence="14 15">
    <name type="scientific">Microbispora corallina</name>
    <dbReference type="NCBI Taxonomy" id="83302"/>
    <lineage>
        <taxon>Bacteria</taxon>
        <taxon>Bacillati</taxon>
        <taxon>Actinomycetota</taxon>
        <taxon>Actinomycetes</taxon>
        <taxon>Streptosporangiales</taxon>
        <taxon>Streptosporangiaceae</taxon>
        <taxon>Microbispora</taxon>
    </lineage>
</organism>
<evidence type="ECO:0000256" key="5">
    <source>
        <dbReference type="ARBA" id="ARBA00022679"/>
    </source>
</evidence>
<evidence type="ECO:0000256" key="8">
    <source>
        <dbReference type="ARBA" id="ARBA00023136"/>
    </source>
</evidence>
<gene>
    <name evidence="14" type="ORF">Mco01_69730</name>
</gene>
<evidence type="ECO:0000256" key="9">
    <source>
        <dbReference type="ARBA" id="ARBA00093617"/>
    </source>
</evidence>
<feature type="transmembrane region" description="Helical" evidence="10">
    <location>
        <begin position="445"/>
        <end position="464"/>
    </location>
</feature>
<feature type="transmembrane region" description="Helical" evidence="10">
    <location>
        <begin position="505"/>
        <end position="526"/>
    </location>
</feature>
<evidence type="ECO:0000256" key="4">
    <source>
        <dbReference type="ARBA" id="ARBA00022676"/>
    </source>
</evidence>
<evidence type="ECO:0000256" key="7">
    <source>
        <dbReference type="ARBA" id="ARBA00022989"/>
    </source>
</evidence>
<evidence type="ECO:0000256" key="6">
    <source>
        <dbReference type="ARBA" id="ARBA00022692"/>
    </source>
</evidence>
<dbReference type="PANTHER" id="PTHR10050">
    <property type="entry name" value="DOLICHYL-PHOSPHATE-MANNOSE--PROTEIN MANNOSYLTRANSFERASE"/>
    <property type="match status" value="1"/>
</dbReference>
<evidence type="ECO:0000256" key="10">
    <source>
        <dbReference type="RuleBase" id="RU367007"/>
    </source>
</evidence>
<name>A0ABQ4GA56_9ACTN</name>
<sequence>MFARVPRQYSVRVAVTDFSHKPFEQPEEGPEDAPPPSVRDRFVPALPGSGMWGWIGPIAVALFGAVLRFIHLGTPDAVVFDETYYAKDAFATIRYGVERQFVEGADKLMLAGNQNIFKQCAQVDQCASYVVHPPLGKWLIGVGEMIFGLNPYGWRFAAALLGSLSILILARTARRMTRSTLLGCAAGFLLALDGLHFVLSRTALLDIFLMFWVLAAFACLVADRDWARRRMADWYESAAASADGWGPSLGWRPWRLAAGLCLGAATATKWTGVLYIIAFAIMSLAWDIGARRAAGVRRPYLAVLRRDLPLAAAWTAVVPVVTYVVSFTGWFVGDKGYARNWADATSGGPLRFVTSSFASWIDYQRQVLSFHTGLESTHPYQSRPWQWPLLLRPVAFFYESPKTCGAPSCSSAVLGVGTPVIWFGGLIALIAMIAWYVATRDWRAGAVLVGYAFGWLPWFYFSLADNRTMFLFYAMPMVPFMVLAIVLAFGLIMGPVDAARPGRRVLGTVVVGAFVLLALVNFGWLYPILAAQVIPYDAWHARMLFPSWI</sequence>
<feature type="transmembrane region" description="Helical" evidence="10">
    <location>
        <begin position="470"/>
        <end position="493"/>
    </location>
</feature>
<keyword evidence="7 10" id="KW-1133">Transmembrane helix</keyword>
<keyword evidence="6 10" id="KW-0812">Transmembrane</keyword>
<evidence type="ECO:0000313" key="14">
    <source>
        <dbReference type="EMBL" id="GIH43973.1"/>
    </source>
</evidence>
<feature type="transmembrane region" description="Helical" evidence="10">
    <location>
        <begin position="420"/>
        <end position="438"/>
    </location>
</feature>
<dbReference type="InterPro" id="IPR027005">
    <property type="entry name" value="PMT-like"/>
</dbReference>
<feature type="domain" description="Protein O-mannosyl-transferase C-terminal four TM" evidence="13">
    <location>
        <begin position="357"/>
        <end position="548"/>
    </location>
</feature>
<dbReference type="EMBL" id="BOOC01000049">
    <property type="protein sequence ID" value="GIH43973.1"/>
    <property type="molecule type" value="Genomic_DNA"/>
</dbReference>
<protein>
    <recommendedName>
        <fullName evidence="9 10">Polyprenol-phosphate-mannose--protein mannosyltransferase</fullName>
        <ecNumber evidence="10">2.4.1.-</ecNumber>
    </recommendedName>
</protein>
<evidence type="ECO:0000256" key="3">
    <source>
        <dbReference type="ARBA" id="ARBA00007222"/>
    </source>
</evidence>
<feature type="transmembrane region" description="Helical" evidence="10">
    <location>
        <begin position="272"/>
        <end position="290"/>
    </location>
</feature>
<reference evidence="14 15" key="1">
    <citation type="submission" date="2021-01" db="EMBL/GenBank/DDBJ databases">
        <title>Whole genome shotgun sequence of Microbispora corallina NBRC 16416.</title>
        <authorList>
            <person name="Komaki H."/>
            <person name="Tamura T."/>
        </authorList>
    </citation>
    <scope>NUCLEOTIDE SEQUENCE [LARGE SCALE GENOMIC DNA]</scope>
    <source>
        <strain evidence="14 15">NBRC 16416</strain>
    </source>
</reference>
<comment type="caution">
    <text evidence="14">The sequence shown here is derived from an EMBL/GenBank/DDBJ whole genome shotgun (WGS) entry which is preliminary data.</text>
</comment>
<feature type="transmembrane region" description="Helical" evidence="10">
    <location>
        <begin position="311"/>
        <end position="332"/>
    </location>
</feature>
<comment type="subcellular location">
    <subcellularLocation>
        <location evidence="10">Cell membrane</location>
    </subcellularLocation>
    <subcellularLocation>
        <location evidence="1">Endomembrane system</location>
        <topology evidence="1">Multi-pass membrane protein</topology>
    </subcellularLocation>
</comment>
<feature type="transmembrane region" description="Helical" evidence="10">
    <location>
        <begin position="205"/>
        <end position="222"/>
    </location>
</feature>
<keyword evidence="8 10" id="KW-0472">Membrane</keyword>